<accession>A0A392VST5</accession>
<dbReference type="AlphaFoldDB" id="A0A392VST5"/>
<evidence type="ECO:0000313" key="2">
    <source>
        <dbReference type="Proteomes" id="UP000265520"/>
    </source>
</evidence>
<name>A0A392VST5_9FABA</name>
<comment type="caution">
    <text evidence="1">The sequence shown here is derived from an EMBL/GenBank/DDBJ whole genome shotgun (WGS) entry which is preliminary data.</text>
</comment>
<evidence type="ECO:0000313" key="1">
    <source>
        <dbReference type="EMBL" id="MCI90041.1"/>
    </source>
</evidence>
<organism evidence="1 2">
    <name type="scientific">Trifolium medium</name>
    <dbReference type="NCBI Taxonomy" id="97028"/>
    <lineage>
        <taxon>Eukaryota</taxon>
        <taxon>Viridiplantae</taxon>
        <taxon>Streptophyta</taxon>
        <taxon>Embryophyta</taxon>
        <taxon>Tracheophyta</taxon>
        <taxon>Spermatophyta</taxon>
        <taxon>Magnoliopsida</taxon>
        <taxon>eudicotyledons</taxon>
        <taxon>Gunneridae</taxon>
        <taxon>Pentapetalae</taxon>
        <taxon>rosids</taxon>
        <taxon>fabids</taxon>
        <taxon>Fabales</taxon>
        <taxon>Fabaceae</taxon>
        <taxon>Papilionoideae</taxon>
        <taxon>50 kb inversion clade</taxon>
        <taxon>NPAAA clade</taxon>
        <taxon>Hologalegina</taxon>
        <taxon>IRL clade</taxon>
        <taxon>Trifolieae</taxon>
        <taxon>Trifolium</taxon>
    </lineage>
</organism>
<reference evidence="1 2" key="1">
    <citation type="journal article" date="2018" name="Front. Plant Sci.">
        <title>Red Clover (Trifolium pratense) and Zigzag Clover (T. medium) - A Picture of Genomic Similarities and Differences.</title>
        <authorList>
            <person name="Dluhosova J."/>
            <person name="Istvanek J."/>
            <person name="Nedelnik J."/>
            <person name="Repkova J."/>
        </authorList>
    </citation>
    <scope>NUCLEOTIDE SEQUENCE [LARGE SCALE GENOMIC DNA]</scope>
    <source>
        <strain evidence="2">cv. 10/8</strain>
        <tissue evidence="1">Leaf</tissue>
    </source>
</reference>
<proteinExistence type="predicted"/>
<dbReference type="Proteomes" id="UP000265520">
    <property type="component" value="Unassembled WGS sequence"/>
</dbReference>
<dbReference type="EMBL" id="LXQA011233492">
    <property type="protein sequence ID" value="MCI90041.1"/>
    <property type="molecule type" value="Genomic_DNA"/>
</dbReference>
<feature type="non-terminal residue" evidence="1">
    <location>
        <position position="41"/>
    </location>
</feature>
<keyword evidence="2" id="KW-1185">Reference proteome</keyword>
<sequence length="41" mass="4517">MPRKKNVPKMGDQIDVLEGQMGEVQTTLQSLAAQMQQQSAT</sequence>
<protein>
    <submittedName>
        <fullName evidence="1">Uncharacterized protein</fullName>
    </submittedName>
</protein>